<evidence type="ECO:0000256" key="10">
    <source>
        <dbReference type="ARBA" id="ARBA00040623"/>
    </source>
</evidence>
<name>A0A8D2QRI5_ZOSLA</name>
<dbReference type="InterPro" id="IPR023272">
    <property type="entry name" value="Cyt_c_oxidase_suVIIB_dom_sf"/>
</dbReference>
<evidence type="ECO:0000256" key="6">
    <source>
        <dbReference type="ARBA" id="ARBA00022946"/>
    </source>
</evidence>
<evidence type="ECO:0000256" key="4">
    <source>
        <dbReference type="ARBA" id="ARBA00022692"/>
    </source>
</evidence>
<feature type="region of interest" description="Disordered" evidence="12">
    <location>
        <begin position="46"/>
        <end position="86"/>
    </location>
</feature>
<keyword evidence="6" id="KW-0809">Transit peptide</keyword>
<evidence type="ECO:0000313" key="13">
    <source>
        <dbReference type="Ensembl" id="ENSZLMP00000012456.1"/>
    </source>
</evidence>
<reference evidence="13" key="2">
    <citation type="submission" date="2025-09" db="UniProtKB">
        <authorList>
            <consortium name="Ensembl"/>
        </authorList>
    </citation>
    <scope>IDENTIFICATION</scope>
</reference>
<keyword evidence="7" id="KW-1133">Transmembrane helix</keyword>
<accession>A0A8D2QRI5</accession>
<keyword evidence="9" id="KW-0472">Membrane</keyword>
<reference evidence="13" key="1">
    <citation type="submission" date="2025-08" db="UniProtKB">
        <authorList>
            <consortium name="Ensembl"/>
        </authorList>
    </citation>
    <scope>IDENTIFICATION</scope>
</reference>
<evidence type="ECO:0000256" key="5">
    <source>
        <dbReference type="ARBA" id="ARBA00022792"/>
    </source>
</evidence>
<dbReference type="SUPFAM" id="SSF81423">
    <property type="entry name" value="Mitochondrial cytochrome c oxidase subunit VIIb"/>
    <property type="match status" value="1"/>
</dbReference>
<evidence type="ECO:0000256" key="9">
    <source>
        <dbReference type="ARBA" id="ARBA00023136"/>
    </source>
</evidence>
<dbReference type="GO" id="GO:0045277">
    <property type="term" value="C:respiratory chain complex IV"/>
    <property type="evidence" value="ECO:0007669"/>
    <property type="project" value="TreeGrafter"/>
</dbReference>
<evidence type="ECO:0000256" key="1">
    <source>
        <dbReference type="ARBA" id="ARBA00004434"/>
    </source>
</evidence>
<dbReference type="PANTHER" id="PTHR16716">
    <property type="entry name" value="CYTOCHROME C OXIDASE SUBUNIT 7B, MITOCHONDRIAL"/>
    <property type="match status" value="1"/>
</dbReference>
<dbReference type="Proteomes" id="UP000694401">
    <property type="component" value="Unassembled WGS sequence"/>
</dbReference>
<proteinExistence type="inferred from homology"/>
<keyword evidence="14" id="KW-1185">Reference proteome</keyword>
<evidence type="ECO:0000256" key="11">
    <source>
        <dbReference type="ARBA" id="ARBA00041642"/>
    </source>
</evidence>
<comment type="similarity">
    <text evidence="3">Belongs to the cytochrome c oxidase VIIb family.</text>
</comment>
<evidence type="ECO:0000256" key="7">
    <source>
        <dbReference type="ARBA" id="ARBA00022989"/>
    </source>
</evidence>
<organism evidence="13 14">
    <name type="scientific">Zosterops lateralis melanops</name>
    <dbReference type="NCBI Taxonomy" id="1220523"/>
    <lineage>
        <taxon>Eukaryota</taxon>
        <taxon>Metazoa</taxon>
        <taxon>Chordata</taxon>
        <taxon>Craniata</taxon>
        <taxon>Vertebrata</taxon>
        <taxon>Euteleostomi</taxon>
        <taxon>Archelosauria</taxon>
        <taxon>Archosauria</taxon>
        <taxon>Dinosauria</taxon>
        <taxon>Saurischia</taxon>
        <taxon>Theropoda</taxon>
        <taxon>Coelurosauria</taxon>
        <taxon>Aves</taxon>
        <taxon>Neognathae</taxon>
        <taxon>Neoaves</taxon>
        <taxon>Telluraves</taxon>
        <taxon>Australaves</taxon>
        <taxon>Passeriformes</taxon>
        <taxon>Sylvioidea</taxon>
        <taxon>Zosteropidae</taxon>
        <taxon>Zosterops</taxon>
    </lineage>
</organism>
<feature type="compositionally biased region" description="Basic and acidic residues" evidence="12">
    <location>
        <begin position="67"/>
        <end position="77"/>
    </location>
</feature>
<dbReference type="AlphaFoldDB" id="A0A8D2QRI5"/>
<evidence type="ECO:0000256" key="8">
    <source>
        <dbReference type="ARBA" id="ARBA00023128"/>
    </source>
</evidence>
<comment type="pathway">
    <text evidence="2">Energy metabolism; oxidative phosphorylation.</text>
</comment>
<evidence type="ECO:0000256" key="12">
    <source>
        <dbReference type="SAM" id="MobiDB-lite"/>
    </source>
</evidence>
<protein>
    <recommendedName>
        <fullName evidence="10">Cytochrome c oxidase subunit 7B, mitochondrial</fullName>
    </recommendedName>
    <alternativeName>
        <fullName evidence="11">Cytochrome c oxidase polypeptide VIIb</fullName>
    </alternativeName>
</protein>
<evidence type="ECO:0000256" key="2">
    <source>
        <dbReference type="ARBA" id="ARBA00004673"/>
    </source>
</evidence>
<dbReference type="GO" id="GO:0006123">
    <property type="term" value="P:mitochondrial electron transport, cytochrome c to oxygen"/>
    <property type="evidence" value="ECO:0007669"/>
    <property type="project" value="InterPro"/>
</dbReference>
<sequence length="184" mass="20549">VWRLRPLGHPDTAIAAAAGTDLTLTTRPHLLPYILQLLQRVRLYPGSAGEQPGNDRLGSARPGPGAELRRSEEEPGVTHRPPPRRHFRRDHFVLQRRQGYGLAALSMFPVARAAQSLVARSIQQTAVRQAHRKHEPTFHDKYGTTVLLAGAAVFSAVWGYVLTQLKVEWGFSPTGRITPTEWRE</sequence>
<comment type="subcellular location">
    <subcellularLocation>
        <location evidence="1">Mitochondrion inner membrane</location>
        <topology evidence="1">Single-pass membrane protein</topology>
    </subcellularLocation>
</comment>
<dbReference type="PANTHER" id="PTHR16716:SF0">
    <property type="entry name" value="CYTOCHROME C OXIDASE SUBUNIT 7B, MITOCHONDRIAL"/>
    <property type="match status" value="1"/>
</dbReference>
<dbReference type="Pfam" id="PF05392">
    <property type="entry name" value="COX7B"/>
    <property type="match status" value="1"/>
</dbReference>
<dbReference type="UniPathway" id="UPA00705"/>
<dbReference type="InterPro" id="IPR008433">
    <property type="entry name" value="Cyt_c_oxidase_suVIIB"/>
</dbReference>
<dbReference type="Ensembl" id="ENSZLMT00000012802.1">
    <property type="protein sequence ID" value="ENSZLMP00000012456.1"/>
    <property type="gene ID" value="ENSZLMG00000008684.1"/>
</dbReference>
<keyword evidence="4" id="KW-0812">Transmembrane</keyword>
<evidence type="ECO:0000256" key="3">
    <source>
        <dbReference type="ARBA" id="ARBA00007351"/>
    </source>
</evidence>
<keyword evidence="8" id="KW-0496">Mitochondrion</keyword>
<dbReference type="Gene3D" id="4.10.51.10">
    <property type="entry name" value="Cytochrome C Oxidase, chain K"/>
    <property type="match status" value="1"/>
</dbReference>
<keyword evidence="5" id="KW-0999">Mitochondrion inner membrane</keyword>
<dbReference type="GO" id="GO:0005743">
    <property type="term" value="C:mitochondrial inner membrane"/>
    <property type="evidence" value="ECO:0007669"/>
    <property type="project" value="UniProtKB-SubCell"/>
</dbReference>
<evidence type="ECO:0000313" key="14">
    <source>
        <dbReference type="Proteomes" id="UP000694401"/>
    </source>
</evidence>